<dbReference type="Gene3D" id="3.40.50.1820">
    <property type="entry name" value="alpha/beta hydrolase"/>
    <property type="match status" value="1"/>
</dbReference>
<dbReference type="OrthoDB" id="257800at2"/>
<evidence type="ECO:0008006" key="3">
    <source>
        <dbReference type="Google" id="ProtNLM"/>
    </source>
</evidence>
<evidence type="ECO:0000313" key="1">
    <source>
        <dbReference type="EMBL" id="AGA27842.1"/>
    </source>
</evidence>
<dbReference type="eggNOG" id="COG1075">
    <property type="taxonomic scope" value="Bacteria"/>
</dbReference>
<dbReference type="HOGENOM" id="CLU_796689_0_0_0"/>
<name>L0DEZ8_SINAD</name>
<organism evidence="1 2">
    <name type="scientific">Singulisphaera acidiphila (strain ATCC BAA-1392 / DSM 18658 / VKM B-2454 / MOB10)</name>
    <dbReference type="NCBI Taxonomy" id="886293"/>
    <lineage>
        <taxon>Bacteria</taxon>
        <taxon>Pseudomonadati</taxon>
        <taxon>Planctomycetota</taxon>
        <taxon>Planctomycetia</taxon>
        <taxon>Isosphaerales</taxon>
        <taxon>Isosphaeraceae</taxon>
        <taxon>Singulisphaera</taxon>
    </lineage>
</organism>
<dbReference type="AlphaFoldDB" id="L0DEZ8"/>
<protein>
    <recommendedName>
        <fullName evidence="3">Alpha/beta hydrolase</fullName>
    </recommendedName>
</protein>
<gene>
    <name evidence="1" type="ordered locus">Sinac_3592</name>
</gene>
<proteinExistence type="predicted"/>
<dbReference type="EMBL" id="CP003364">
    <property type="protein sequence ID" value="AGA27842.1"/>
    <property type="molecule type" value="Genomic_DNA"/>
</dbReference>
<evidence type="ECO:0000313" key="2">
    <source>
        <dbReference type="Proteomes" id="UP000010798"/>
    </source>
</evidence>
<keyword evidence="2" id="KW-1185">Reference proteome</keyword>
<reference evidence="1 2" key="1">
    <citation type="submission" date="2012-02" db="EMBL/GenBank/DDBJ databases">
        <title>Complete sequence of chromosome of Singulisphaera acidiphila DSM 18658.</title>
        <authorList>
            <consortium name="US DOE Joint Genome Institute (JGI-PGF)"/>
            <person name="Lucas S."/>
            <person name="Copeland A."/>
            <person name="Lapidus A."/>
            <person name="Glavina del Rio T."/>
            <person name="Dalin E."/>
            <person name="Tice H."/>
            <person name="Bruce D."/>
            <person name="Goodwin L."/>
            <person name="Pitluck S."/>
            <person name="Peters L."/>
            <person name="Ovchinnikova G."/>
            <person name="Chertkov O."/>
            <person name="Kyrpides N."/>
            <person name="Mavromatis K."/>
            <person name="Ivanova N."/>
            <person name="Brettin T."/>
            <person name="Detter J.C."/>
            <person name="Han C."/>
            <person name="Larimer F."/>
            <person name="Land M."/>
            <person name="Hauser L."/>
            <person name="Markowitz V."/>
            <person name="Cheng J.-F."/>
            <person name="Hugenholtz P."/>
            <person name="Woyke T."/>
            <person name="Wu D."/>
            <person name="Tindall B."/>
            <person name="Pomrenke H."/>
            <person name="Brambilla E."/>
            <person name="Klenk H.-P."/>
            <person name="Eisen J.A."/>
        </authorList>
    </citation>
    <scope>NUCLEOTIDE SEQUENCE [LARGE SCALE GENOMIC DNA]</scope>
    <source>
        <strain evidence="2">ATCC BAA-1392 / DSM 18658 / VKM B-2454 / MOB10</strain>
    </source>
</reference>
<dbReference type="SUPFAM" id="SSF53474">
    <property type="entry name" value="alpha/beta-Hydrolases"/>
    <property type="match status" value="1"/>
</dbReference>
<dbReference type="RefSeq" id="WP_015246985.1">
    <property type="nucleotide sequence ID" value="NC_019892.1"/>
</dbReference>
<dbReference type="STRING" id="886293.Sinac_3592"/>
<dbReference type="Proteomes" id="UP000010798">
    <property type="component" value="Chromosome"/>
</dbReference>
<sequence>MLGATLILAGLLPLFGEAPAHRAVDPSAFERWFEAARQGQLQIPAEVEREATRYRYVFVAGFWNERMPTYFTQNAQELRALGVPRDAIHFVYPSSHKSIEENADAVRGQFLEIAEAGPEPLVVIAHSRGACEALAFALENPEFVRTRILALFLVQGPFGGTGVADYVAGEGPSMDRRIPLRYRAIATLLDRLEKTKLKRGKHGGLADLTHQASENFWEQILEKHLSAIPIVGPKTFYVTSETSPSHLRLFKRATAWYLQTFSGPNDGVVALEDQSLPVLGTVLAVLDAGHSDLTNRGPSTRAPRRLRRALIQGIVMAVGSSEARPLTDAHAARVGAPFDDLPQVQRTR</sequence>
<accession>L0DEZ8</accession>
<dbReference type="KEGG" id="saci:Sinac_3592"/>
<dbReference type="InterPro" id="IPR029058">
    <property type="entry name" value="AB_hydrolase_fold"/>
</dbReference>